<dbReference type="AlphaFoldDB" id="A0A418QRS2"/>
<evidence type="ECO:0000313" key="7">
    <source>
        <dbReference type="Proteomes" id="UP000284250"/>
    </source>
</evidence>
<evidence type="ECO:0000256" key="1">
    <source>
        <dbReference type="ARBA" id="ARBA00022737"/>
    </source>
</evidence>
<evidence type="ECO:0000259" key="5">
    <source>
        <dbReference type="PROSITE" id="PS50076"/>
    </source>
</evidence>
<feature type="transmembrane region" description="Helical" evidence="4">
    <location>
        <begin position="179"/>
        <end position="198"/>
    </location>
</feature>
<keyword evidence="1" id="KW-0677">Repeat</keyword>
<dbReference type="PROSITE" id="PS50005">
    <property type="entry name" value="TPR"/>
    <property type="match status" value="1"/>
</dbReference>
<comment type="caution">
    <text evidence="6">The sequence shown here is derived from an EMBL/GenBank/DDBJ whole genome shotgun (WGS) entry which is preliminary data.</text>
</comment>
<evidence type="ECO:0000256" key="4">
    <source>
        <dbReference type="SAM" id="Phobius"/>
    </source>
</evidence>
<protein>
    <recommendedName>
        <fullName evidence="5">J domain-containing protein</fullName>
    </recommendedName>
</protein>
<feature type="domain" description="J" evidence="5">
    <location>
        <begin position="52"/>
        <end position="117"/>
    </location>
</feature>
<gene>
    <name evidence="6" type="ORF">D0T11_15520</name>
</gene>
<dbReference type="InterPro" id="IPR001623">
    <property type="entry name" value="DnaJ_domain"/>
</dbReference>
<keyword evidence="7" id="KW-1185">Reference proteome</keyword>
<proteinExistence type="predicted"/>
<dbReference type="EMBL" id="QYCN01000025">
    <property type="protein sequence ID" value="RIY07977.1"/>
    <property type="molecule type" value="Genomic_DNA"/>
</dbReference>
<organism evidence="6 7">
    <name type="scientific">Hymenobacter rubripertinctus</name>
    <dbReference type="NCBI Taxonomy" id="2029981"/>
    <lineage>
        <taxon>Bacteria</taxon>
        <taxon>Pseudomonadati</taxon>
        <taxon>Bacteroidota</taxon>
        <taxon>Cytophagia</taxon>
        <taxon>Cytophagales</taxon>
        <taxon>Hymenobacteraceae</taxon>
        <taxon>Hymenobacter</taxon>
    </lineage>
</organism>
<reference evidence="6 7" key="2">
    <citation type="submission" date="2019-01" db="EMBL/GenBank/DDBJ databases">
        <title>Hymenobacter humicola sp. nov., isolated from soils in Antarctica.</title>
        <authorList>
            <person name="Sedlacek I."/>
            <person name="Holochova P."/>
            <person name="Kralova S."/>
            <person name="Pantucek R."/>
            <person name="Stankova E."/>
            <person name="Vrbovska V."/>
            <person name="Kristofova L."/>
            <person name="Svec P."/>
            <person name="Busse H.-J."/>
        </authorList>
    </citation>
    <scope>NUCLEOTIDE SEQUENCE [LARGE SCALE GENOMIC DNA]</scope>
    <source>
        <strain evidence="6 7">CCM 8852</strain>
    </source>
</reference>
<name>A0A418QRS2_9BACT</name>
<dbReference type="SUPFAM" id="SSF48452">
    <property type="entry name" value="TPR-like"/>
    <property type="match status" value="1"/>
</dbReference>
<dbReference type="SMART" id="SM00271">
    <property type="entry name" value="DnaJ"/>
    <property type="match status" value="1"/>
</dbReference>
<sequence>MGRLFAENNVTEYWRGKVRGHEIRGSRPYGKGGGVSEIELLLLYSAVSLSQNHYQVLGLAATASAQDIRLAYRRLAVQYHPDKHGGNTLYEELFKAVAAAYHVLGHESRRAHYDQQLRQAARQAAEVRRQQEYRHQGQRVYGVPMPPPAPLRTRRPAGAHERHYQPIASQQVKFTRRDYWLTALLGLGLLLFIASVKITMDHVSGGRNYGRGLRAYVRHDWAGAHGYFTDALHFRPGYYPALRRRAEVEQLGLREYASARTDFRAALREAPPAEQGALWLRLGQCEAALRRPKAAQAAYARATQLDSTLARAWLLRGEARLFGRLQFGEAARQFTQGLRFAPANSRLRGQLLTYRGLARFKQQQYEAAQQDYWEVLDITPRSGQLYFLLGRVAQQQQDPARACDYFGRALVQGYGFARAARDTTCAGR</sequence>
<dbReference type="InterPro" id="IPR019734">
    <property type="entry name" value="TPR_rpt"/>
</dbReference>
<evidence type="ECO:0000256" key="3">
    <source>
        <dbReference type="PROSITE-ProRule" id="PRU00339"/>
    </source>
</evidence>
<dbReference type="SUPFAM" id="SSF46565">
    <property type="entry name" value="Chaperone J-domain"/>
    <property type="match status" value="1"/>
</dbReference>
<feature type="repeat" description="TPR" evidence="3">
    <location>
        <begin position="349"/>
        <end position="382"/>
    </location>
</feature>
<evidence type="ECO:0000313" key="6">
    <source>
        <dbReference type="EMBL" id="RIY07977.1"/>
    </source>
</evidence>
<dbReference type="PROSITE" id="PS50076">
    <property type="entry name" value="DNAJ_2"/>
    <property type="match status" value="1"/>
</dbReference>
<dbReference type="InterPro" id="IPR036869">
    <property type="entry name" value="J_dom_sf"/>
</dbReference>
<keyword evidence="4" id="KW-0472">Membrane</keyword>
<dbReference type="PANTHER" id="PTHR45188:SF2">
    <property type="entry name" value="DNAJ HOMOLOG SUBFAMILY C MEMBER 7"/>
    <property type="match status" value="1"/>
</dbReference>
<dbReference type="Proteomes" id="UP000284250">
    <property type="component" value="Unassembled WGS sequence"/>
</dbReference>
<dbReference type="Pfam" id="PF13181">
    <property type="entry name" value="TPR_8"/>
    <property type="match status" value="1"/>
</dbReference>
<keyword evidence="2 3" id="KW-0802">TPR repeat</keyword>
<dbReference type="Gene3D" id="1.25.40.10">
    <property type="entry name" value="Tetratricopeptide repeat domain"/>
    <property type="match status" value="2"/>
</dbReference>
<keyword evidence="4" id="KW-0812">Transmembrane</keyword>
<keyword evidence="4" id="KW-1133">Transmembrane helix</keyword>
<dbReference type="Gene3D" id="1.10.287.110">
    <property type="entry name" value="DnaJ domain"/>
    <property type="match status" value="1"/>
</dbReference>
<reference evidence="6 7" key="1">
    <citation type="submission" date="2018-09" db="EMBL/GenBank/DDBJ databases">
        <authorList>
            <person name="Zeman M."/>
            <person name="Pardy F."/>
        </authorList>
    </citation>
    <scope>NUCLEOTIDE SEQUENCE [LARGE SCALE GENOMIC DNA]</scope>
    <source>
        <strain evidence="6 7">CCM 8852</strain>
    </source>
</reference>
<accession>A0A418QRS2</accession>
<evidence type="ECO:0000256" key="2">
    <source>
        <dbReference type="ARBA" id="ARBA00022803"/>
    </source>
</evidence>
<dbReference type="CDD" id="cd06257">
    <property type="entry name" value="DnaJ"/>
    <property type="match status" value="1"/>
</dbReference>
<dbReference type="SMART" id="SM00028">
    <property type="entry name" value="TPR"/>
    <property type="match status" value="4"/>
</dbReference>
<dbReference type="PANTHER" id="PTHR45188">
    <property type="entry name" value="DNAJ PROTEIN P58IPK HOMOLOG"/>
    <property type="match status" value="1"/>
</dbReference>
<dbReference type="InterPro" id="IPR011990">
    <property type="entry name" value="TPR-like_helical_dom_sf"/>
</dbReference>
<dbReference type="OrthoDB" id="1495940at2"/>
<dbReference type="Pfam" id="PF00226">
    <property type="entry name" value="DnaJ"/>
    <property type="match status" value="1"/>
</dbReference>
<dbReference type="PRINTS" id="PR00625">
    <property type="entry name" value="JDOMAIN"/>
</dbReference>